<protein>
    <submittedName>
        <fullName evidence="1">Uncharacterized protein</fullName>
    </submittedName>
</protein>
<reference evidence="1 2" key="1">
    <citation type="journal article" date="2018" name="Mol. Genet. Genomics">
        <title>The red deer Cervus elaphus genome CerEla1.0: sequencing, annotating, genes, and chromosomes.</title>
        <authorList>
            <person name="Bana N.A."/>
            <person name="Nyiri A."/>
            <person name="Nagy J."/>
            <person name="Frank K."/>
            <person name="Nagy T."/>
            <person name="Steger V."/>
            <person name="Schiller M."/>
            <person name="Lakatos P."/>
            <person name="Sugar L."/>
            <person name="Horn P."/>
            <person name="Barta E."/>
            <person name="Orosz L."/>
        </authorList>
    </citation>
    <scope>NUCLEOTIDE SEQUENCE [LARGE SCALE GENOMIC DNA]</scope>
    <source>
        <strain evidence="1">Hungarian</strain>
    </source>
</reference>
<accession>A0A212DIT0</accession>
<gene>
    <name evidence="1" type="ORF">Celaphus_00009306</name>
</gene>
<dbReference type="PANTHER" id="PTHR46071:SF3">
    <property type="entry name" value="ANKYRIN REPEAT AND BTB_POZ DOMAIN-CONTAINING PROTEIN 2"/>
    <property type="match status" value="1"/>
</dbReference>
<name>A0A212DIT0_CEREH</name>
<dbReference type="PANTHER" id="PTHR46071">
    <property type="entry name" value="ANKYRIN REPEAT AND BTB/POZ DOMAIN-CONTAINING"/>
    <property type="match status" value="1"/>
</dbReference>
<sequence length="86" mass="9127">MPGPRAWPRSPTASSSRQLLSAASLFQLDALQRHCEILCSQTLSVESAVNTYKYAKVRTPDTAPAPHHSPCRALAALKGSVAPSVA</sequence>
<evidence type="ECO:0000313" key="1">
    <source>
        <dbReference type="EMBL" id="OWK18163.1"/>
    </source>
</evidence>
<dbReference type="EMBL" id="MKHE01000001">
    <property type="protein sequence ID" value="OWK18163.1"/>
    <property type="molecule type" value="Genomic_DNA"/>
</dbReference>
<proteinExistence type="predicted"/>
<organism evidence="1 2">
    <name type="scientific">Cervus elaphus hippelaphus</name>
    <name type="common">European red deer</name>
    <dbReference type="NCBI Taxonomy" id="46360"/>
    <lineage>
        <taxon>Eukaryota</taxon>
        <taxon>Metazoa</taxon>
        <taxon>Chordata</taxon>
        <taxon>Craniata</taxon>
        <taxon>Vertebrata</taxon>
        <taxon>Euteleostomi</taxon>
        <taxon>Mammalia</taxon>
        <taxon>Eutheria</taxon>
        <taxon>Laurasiatheria</taxon>
        <taxon>Artiodactyla</taxon>
        <taxon>Ruminantia</taxon>
        <taxon>Pecora</taxon>
        <taxon>Cervidae</taxon>
        <taxon>Cervinae</taxon>
        <taxon>Cervus</taxon>
    </lineage>
</organism>
<dbReference type="AlphaFoldDB" id="A0A212DIT0"/>
<keyword evidence="2" id="KW-1185">Reference proteome</keyword>
<dbReference type="Proteomes" id="UP000242450">
    <property type="component" value="Chromosome 1"/>
</dbReference>
<comment type="caution">
    <text evidence="1">The sequence shown here is derived from an EMBL/GenBank/DDBJ whole genome shotgun (WGS) entry which is preliminary data.</text>
</comment>
<evidence type="ECO:0000313" key="2">
    <source>
        <dbReference type="Proteomes" id="UP000242450"/>
    </source>
</evidence>
<dbReference type="InterPro" id="IPR052089">
    <property type="entry name" value="Ankyrin-BTB/POZ_domain"/>
</dbReference>